<evidence type="ECO:0008006" key="4">
    <source>
        <dbReference type="Google" id="ProtNLM"/>
    </source>
</evidence>
<reference evidence="3" key="1">
    <citation type="submission" date="2012-06" db="EMBL/GenBank/DDBJ databases">
        <title>Genome analysis of multiple Granulibacter bethesdensis isolates demonstrates substantial genome diversity.</title>
        <authorList>
            <person name="Greenberg D.E."/>
            <person name="Porcella S.F."/>
            <person name="Zarember K."/>
            <person name="Zelazny A.M."/>
            <person name="Bruno D."/>
            <person name="Martens C."/>
            <person name="Barbian K.D."/>
            <person name="Jaske E."/>
            <person name="Holland S.M."/>
        </authorList>
    </citation>
    <scope>NUCLEOTIDE SEQUENCE [LARGE SCALE GENOMIC DNA]</scope>
    <source>
        <strain evidence="3">CGDNIH3</strain>
    </source>
</reference>
<name>A0AAN0VGF0_9PROT</name>
<dbReference type="AlphaFoldDB" id="A0AAN0VGF0"/>
<evidence type="ECO:0000313" key="3">
    <source>
        <dbReference type="Proteomes" id="UP000019438"/>
    </source>
</evidence>
<dbReference type="Proteomes" id="UP000019438">
    <property type="component" value="Chromosome"/>
</dbReference>
<feature type="signal peptide" evidence="1">
    <location>
        <begin position="1"/>
        <end position="47"/>
    </location>
</feature>
<accession>A0AAN0VGF0</accession>
<sequence>MDASGCKARPCGSIRDFSEKAMTMKRQKLAGLVVVLCVAMMSGSALAFDRDEDLHVEWHMFCNRNGKCVERKKYCNIDHRCIYAPETKQEEAERLHQYALWKKRNLIQQKQSQQDSKVQEMIAENRHQSFWKN</sequence>
<protein>
    <recommendedName>
        <fullName evidence="4">Secreted protein</fullName>
    </recommendedName>
</protein>
<keyword evidence="1" id="KW-0732">Signal</keyword>
<feature type="chain" id="PRO_5043004829" description="Secreted protein" evidence="1">
    <location>
        <begin position="48"/>
        <end position="133"/>
    </location>
</feature>
<evidence type="ECO:0000256" key="1">
    <source>
        <dbReference type="SAM" id="SignalP"/>
    </source>
</evidence>
<dbReference type="KEGG" id="gbc:GbCGDNIH3_1565"/>
<gene>
    <name evidence="2" type="ORF">GbCGDNIH3_1565</name>
</gene>
<dbReference type="EMBL" id="CP003181">
    <property type="protein sequence ID" value="AHJ63449.1"/>
    <property type="molecule type" value="Genomic_DNA"/>
</dbReference>
<organism evidence="2 3">
    <name type="scientific">Granulibacter bethesdensis</name>
    <dbReference type="NCBI Taxonomy" id="364410"/>
    <lineage>
        <taxon>Bacteria</taxon>
        <taxon>Pseudomonadati</taxon>
        <taxon>Pseudomonadota</taxon>
        <taxon>Alphaproteobacteria</taxon>
        <taxon>Acetobacterales</taxon>
        <taxon>Acetobacteraceae</taxon>
        <taxon>Granulibacter</taxon>
    </lineage>
</organism>
<evidence type="ECO:0000313" key="2">
    <source>
        <dbReference type="EMBL" id="AHJ63449.1"/>
    </source>
</evidence>
<proteinExistence type="predicted"/>